<evidence type="ECO:0000313" key="3">
    <source>
        <dbReference type="Proteomes" id="UP000051248"/>
    </source>
</evidence>
<evidence type="ECO:0000256" key="1">
    <source>
        <dbReference type="SAM" id="Coils"/>
    </source>
</evidence>
<reference evidence="2 3" key="1">
    <citation type="journal article" date="2015" name="Genome Announc.">
        <title>Expanding the biotechnology potential of lactobacilli through comparative genomics of 213 strains and associated genera.</title>
        <authorList>
            <person name="Sun Z."/>
            <person name="Harris H.M."/>
            <person name="McCann A."/>
            <person name="Guo C."/>
            <person name="Argimon S."/>
            <person name="Zhang W."/>
            <person name="Yang X."/>
            <person name="Jeffery I.B."/>
            <person name="Cooney J.C."/>
            <person name="Kagawa T.F."/>
            <person name="Liu W."/>
            <person name="Song Y."/>
            <person name="Salvetti E."/>
            <person name="Wrobel A."/>
            <person name="Rasinkangas P."/>
            <person name="Parkhill J."/>
            <person name="Rea M.C."/>
            <person name="O'Sullivan O."/>
            <person name="Ritari J."/>
            <person name="Douillard F.P."/>
            <person name="Paul Ross R."/>
            <person name="Yang R."/>
            <person name="Briner A.E."/>
            <person name="Felis G.E."/>
            <person name="de Vos W.M."/>
            <person name="Barrangou R."/>
            <person name="Klaenhammer T.R."/>
            <person name="Caufield P.W."/>
            <person name="Cui Y."/>
            <person name="Zhang H."/>
            <person name="O'Toole P.W."/>
        </authorList>
    </citation>
    <scope>NUCLEOTIDE SEQUENCE [LARGE SCALE GENOMIC DNA]</scope>
    <source>
        <strain evidence="2 3">DSM 19682</strain>
    </source>
</reference>
<dbReference type="SUPFAM" id="SSF46689">
    <property type="entry name" value="Homeodomain-like"/>
    <property type="match status" value="1"/>
</dbReference>
<name>A0A0R1KE90_9LACO</name>
<dbReference type="PATRIC" id="fig|1423775.4.peg.1468"/>
<dbReference type="EMBL" id="AZDZ01000019">
    <property type="protein sequence ID" value="KRK79076.1"/>
    <property type="molecule type" value="Genomic_DNA"/>
</dbReference>
<proteinExistence type="predicted"/>
<organism evidence="2 3">
    <name type="scientific">Companilactobacillus nodensis DSM 19682 = JCM 14932 = NBRC 107160</name>
    <dbReference type="NCBI Taxonomy" id="1423775"/>
    <lineage>
        <taxon>Bacteria</taxon>
        <taxon>Bacillati</taxon>
        <taxon>Bacillota</taxon>
        <taxon>Bacilli</taxon>
        <taxon>Lactobacillales</taxon>
        <taxon>Lactobacillaceae</taxon>
        <taxon>Companilactobacillus</taxon>
    </lineage>
</organism>
<dbReference type="InterPro" id="IPR052057">
    <property type="entry name" value="IS150/IS1296_orfA-like"/>
</dbReference>
<dbReference type="AlphaFoldDB" id="A0A0R1KE90"/>
<dbReference type="eggNOG" id="COG2963">
    <property type="taxonomic scope" value="Bacteria"/>
</dbReference>
<keyword evidence="1" id="KW-0175">Coiled coil</keyword>
<dbReference type="InterPro" id="IPR009057">
    <property type="entry name" value="Homeodomain-like_sf"/>
</dbReference>
<accession>A0A0R1KE90</accession>
<feature type="coiled-coil region" evidence="1">
    <location>
        <begin position="112"/>
        <end position="146"/>
    </location>
</feature>
<sequence>MFSKDVKLKAINDLNAGIKVKQVMDKYGIKGTATLYQWKYAHDKFGDDGLIPFRNGRTIHDYSFKIKVIRWRIDNIKSYPDAAKHFDITAPATVWYWENDLLSGRLKPKFGRSDTNMSKEDQAKKLKDLEEENKHLKVKVAYLEKLKALTQKNKKSQTNKRPK</sequence>
<comment type="caution">
    <text evidence="2">The sequence shown here is derived from an EMBL/GenBank/DDBJ whole genome shotgun (WGS) entry which is preliminary data.</text>
</comment>
<dbReference type="STRING" id="1423775.FD03_GL001439"/>
<dbReference type="PANTHER" id="PTHR33795:SF1">
    <property type="entry name" value="INSERTION ELEMENT IS150 PROTEIN INSJ"/>
    <property type="match status" value="1"/>
</dbReference>
<dbReference type="Proteomes" id="UP000051248">
    <property type="component" value="Unassembled WGS sequence"/>
</dbReference>
<protein>
    <submittedName>
        <fullName evidence="2">IS putative transposase</fullName>
    </submittedName>
</protein>
<dbReference type="PANTHER" id="PTHR33795">
    <property type="entry name" value="INSERTION ELEMENT IS150 PROTEIN INSJ"/>
    <property type="match status" value="1"/>
</dbReference>
<dbReference type="RefSeq" id="WP_025025193.1">
    <property type="nucleotide sequence ID" value="NZ_AZDZ01000019.1"/>
</dbReference>
<keyword evidence="3" id="KW-1185">Reference proteome</keyword>
<gene>
    <name evidence="2" type="ORF">FD03_GL001439</name>
</gene>
<evidence type="ECO:0000313" key="2">
    <source>
        <dbReference type="EMBL" id="KRK79076.1"/>
    </source>
</evidence>